<dbReference type="InterPro" id="IPR010179">
    <property type="entry name" value="CRISPR-assoc_prot_Cse3"/>
</dbReference>
<dbReference type="EMBL" id="JAVREO010000005">
    <property type="protein sequence ID" value="MDT0266720.1"/>
    <property type="molecule type" value="Genomic_DNA"/>
</dbReference>
<dbReference type="SMART" id="SM01101">
    <property type="entry name" value="CRISPR_assoc"/>
    <property type="match status" value="1"/>
</dbReference>
<reference evidence="3" key="1">
    <citation type="submission" date="2023-07" db="EMBL/GenBank/DDBJ databases">
        <title>30 novel species of actinomycetes from the DSMZ collection.</title>
        <authorList>
            <person name="Nouioui I."/>
        </authorList>
    </citation>
    <scope>NUCLEOTIDE SEQUENCE [LARGE SCALE GENOMIC DNA]</scope>
    <source>
        <strain evidence="3">DSM 44915</strain>
    </source>
</reference>
<feature type="region of interest" description="Disordered" evidence="1">
    <location>
        <begin position="125"/>
        <end position="146"/>
    </location>
</feature>
<evidence type="ECO:0000256" key="1">
    <source>
        <dbReference type="SAM" id="MobiDB-lite"/>
    </source>
</evidence>
<sequence>MNTPAPTSGRTSRFVTTQALLALDARHPLAAKSLIDAQDMHRTVMSGFPGWVDDGSPDARAQMGVLSTWTIDLRQAQLSLVVQSSVPSDWGRLPRQALAEEPRILTVDRAFRIGDRVDFRTVVNPVRSRPPAPGSPPRTRGTRVAHTRPEHVKAWFVRRLQPAGEPAVAPDGVPRIGADADPERLAFRMLPKVSSTAPHKGLRIARAEIKGTLTVTDPAVFVAALTRGIGHARAYSCGLVLVR</sequence>
<name>A0ABU2JP11_9ACTN</name>
<proteinExistence type="predicted"/>
<dbReference type="Gene3D" id="3.30.70.1210">
    <property type="entry name" value="Crispr-associated protein, domain 2"/>
    <property type="match status" value="1"/>
</dbReference>
<dbReference type="Pfam" id="PF08798">
    <property type="entry name" value="CRISPR_assoc"/>
    <property type="match status" value="1"/>
</dbReference>
<dbReference type="Proteomes" id="UP001183410">
    <property type="component" value="Unassembled WGS sequence"/>
</dbReference>
<dbReference type="Gene3D" id="3.30.70.1200">
    <property type="entry name" value="Crispr-associated protein, domain 1"/>
    <property type="match status" value="1"/>
</dbReference>
<dbReference type="SUPFAM" id="SSF117987">
    <property type="entry name" value="CRISPR-associated protein"/>
    <property type="match status" value="2"/>
</dbReference>
<keyword evidence="3" id="KW-1185">Reference proteome</keyword>
<organism evidence="2 3">
    <name type="scientific">Streptomyces chisholmiae</name>
    <dbReference type="NCBI Taxonomy" id="3075540"/>
    <lineage>
        <taxon>Bacteria</taxon>
        <taxon>Bacillati</taxon>
        <taxon>Actinomycetota</taxon>
        <taxon>Actinomycetes</taxon>
        <taxon>Kitasatosporales</taxon>
        <taxon>Streptomycetaceae</taxon>
        <taxon>Streptomyces</taxon>
    </lineage>
</organism>
<protein>
    <submittedName>
        <fullName evidence="2">Type I-E CRISPR-associated protein Cas6/Cse3/CasE</fullName>
    </submittedName>
</protein>
<comment type="caution">
    <text evidence="2">The sequence shown here is derived from an EMBL/GenBank/DDBJ whole genome shotgun (WGS) entry which is preliminary data.</text>
</comment>
<accession>A0ABU2JP11</accession>
<gene>
    <name evidence="2" type="ORF">RM844_10485</name>
</gene>
<evidence type="ECO:0000313" key="2">
    <source>
        <dbReference type="EMBL" id="MDT0266720.1"/>
    </source>
</evidence>
<dbReference type="RefSeq" id="WP_311666757.1">
    <property type="nucleotide sequence ID" value="NZ_JAVREO010000005.1"/>
</dbReference>
<evidence type="ECO:0000313" key="3">
    <source>
        <dbReference type="Proteomes" id="UP001183410"/>
    </source>
</evidence>